<dbReference type="InterPro" id="IPR003587">
    <property type="entry name" value="Hint_dom_N"/>
</dbReference>
<dbReference type="InterPro" id="IPR022385">
    <property type="entry name" value="Rhs_assc_core"/>
</dbReference>
<proteinExistence type="predicted"/>
<dbReference type="InterPro" id="IPR036844">
    <property type="entry name" value="Hint_dom_sf"/>
</dbReference>
<keyword evidence="5" id="KW-1185">Reference proteome</keyword>
<feature type="transmembrane region" description="Helical" evidence="2">
    <location>
        <begin position="43"/>
        <end position="63"/>
    </location>
</feature>
<dbReference type="NCBIfam" id="TIGR01643">
    <property type="entry name" value="YD_repeat_2x"/>
    <property type="match status" value="2"/>
</dbReference>
<dbReference type="PANTHER" id="PTHR32305">
    <property type="match status" value="1"/>
</dbReference>
<sequence>MDDAPRTPEPKRPNDKARSKRPTIVDVVDMPWRVSRKTLVKRGITFAGITALTAGFLMWVGVWEPEYRPDEIDQELSVPGENFTPEDVELPEDASENSVLEGDQEVAFPALTSVDVDLPPGERVEIAELGVTIRGVGANAPSSVRVELGAASAADGLRWNLERTDGSAEPGTVEAVFDYSAYRNAGGADWDDRLKAYNASGAEIPSTHNGIDGTLTTEIALEPTGTGGGYVPTTATGTEGGHAQGSSTAAVTLAASASGDNGTFAATSLAPSSTWSAGNPTGDFAWSYPIDAPSSVGGLDPSIALAYSSSAVDGRNESTNNQPSTIGEGFSFDPGYIERNYTSCQMDDEDDANNPAEAETGGDQCWATDNAVLSLNGSGGELVRDDDTGKWKIKNDDASRVEKLSGANNGDDNGEYWKVTTGAGVQYFFGLNRLPGYGTGKSETQSTSTVPVFGNHPDEPCHATSFADSWCDQAWRWRLDWVVDTHGNAMAYFYEGETNHYLLNLDADQPVDYDRGANLARIDYGLRSGDAYTGAVNRVVFDLADRCLAGSTCDYDHPENWPDVPLDQYCDGTVADCEGIYSPTFFTDQRLASITTQVYTGGTWKGVDQWGLAQSWPDPGDSTRAGLWLDGITRTGLAGTTPIALPQVTFDGIQLYNRVQKTLDTKAPMNWFRISAIRNGTGGVTTVNYTDTECDAKAGVMPSSPQDNDMRCMPVVTKLAEDNNGVTEYDWYHKYVVTEVAEIDTTGGSPPVTTAYEYIGKPAWRYADDDGLTDKEYKTWSDYRGYSGLRTITGDGSDDKFVSETTYFRGLDGQKLPDGTTTSVKVDGITDHDEFAGRPRTETTFLDGAPISKTVTTPWRSEPTATRVRDWGTVYARHTGTSVVASSSVLSDGTWRTVTATTKYDSYGMAISTESSGVTGVDGDEQCVKITYARNTTAWIVNLPVRTQTLSAKCAATPSLPGDLISDERVYYDYATTHTTAPTKGDITKTETAKDYASGAPVYLTTGSITVDQYGRGVTSTDVDGNVTTTAYTPTTGGPVTGVTTTNPLGHQNTQTLDPLRANVLQATDANQNLTEMQYDALGRLVAGWTPDRTKADGYEPSAKFEYLLRNDEASATVTHGINANSTYTTTIELFDGLMRSRQTQIPAPDGGRIITDTVYDTHGLVHKQYGAYYNDQAPSTSQFTASDNDIPGMTAYEYDTAGRVTAEVFLQHGIEQYRTKTLYDGEEVTVIDPDGRAATSVVDESGNTVEVRNLHTSDPAGAYDSITYEYDHADRLRAMTDTGGNEWTYEYDLLGRQTAVNDPDTGRTETTYYDNGLTESVTKPVTASTEQSIWYEYDELGRVLYVMKDAFDGPLMEAYEYDLFGLGLPATTSSWDEDDNLYKTRVLGYDAASRPVGVRYTLDGSFGALDRSFDFRYTYNRDGSVAQVTYPAAGGLAAEEVVTTYSDLGLPQTTYSPRQWYVSDSTYTKYAEIAQMTMDPDGPNVSEAPVAWQAFTYEDGTRRMTGSSFEISTGPDHVISDLTYEYTDGGLITSIDNQSNLGADTQCFAYDYLKRITDAWTGATPAVCDAEPTSTSQVGGAAPYWQSWTFDDSGNRSSQVDHLAAESVGYKYEGAQPHTLTSATIANSSGSKTLSYAYDSAGNTTSRPDANGAAQTLTWSPEGELETSSTAGKTTDYDYTADGSRISRTDPDGTMTVFLPGMEVVKAADGTLSASRYYAHGGSQVAIRTNDDNLSWLGADLQGTSTAAVDMDSHAVQVRYFDIYGNERGTPAESWVDERGFLGAPEDPSGLTHLGAREYDPLLGRFISADPVLNPTDSQQMGGYSYANHSPVSFSDPSGLAPGHNSNGSCIDGDCSYYQNDKDLRSKEDCQKYAGTSAACGAGKGTGAVTDEQRAKADAERDVDEDLQQDADAAQDILNISIVDVVIDVGAEILLDLIGVNDIMSCVGAGDMMSCASLLMDLIPWAKVAKLAGKLFKAAKKIYKAVTAFQEKLSWARSTMKRYNDAVEEATERARKRLEAGGTSDAPSSCIGNSFTAETRVVMADGSTKPISEVEPGDKVLATDEETGETAAREVITGIEGTGARILVDISVDTDGDGKADSTVTATDGHPIWAADEADFAENPESAMPGQWLDAVDLKSGQFLRTSAGTWTQITAIEVHASFTTVYNLTVEEDHTFSVATGDSNFLTHNCGLQEFADSQREVGGTKFASEYTSPSGETYLSTNRHGTSAEIEAMPELQDAVEAAGHHGGCAEVGCLIQAYKREGVGAITGGTMQTINVRNPMSSRSGEHGSPASPCGRCNRLLTALNISWG</sequence>
<feature type="domain" description="Hint" evidence="3">
    <location>
        <begin position="2033"/>
        <end position="2149"/>
    </location>
</feature>
<dbReference type="SMART" id="SM00306">
    <property type="entry name" value="HintN"/>
    <property type="match status" value="1"/>
</dbReference>
<dbReference type="NCBIfam" id="TIGR01443">
    <property type="entry name" value="intein_Cterm"/>
    <property type="match status" value="1"/>
</dbReference>
<dbReference type="EMBL" id="BAAASX010000001">
    <property type="protein sequence ID" value="GAA2316602.1"/>
    <property type="molecule type" value="Genomic_DNA"/>
</dbReference>
<keyword evidence="2" id="KW-0472">Membrane</keyword>
<dbReference type="Pfam" id="PF07591">
    <property type="entry name" value="PT-HINT"/>
    <property type="match status" value="1"/>
</dbReference>
<protein>
    <submittedName>
        <fullName evidence="4">RHS repeat-associated core domain-containing protein</fullName>
    </submittedName>
</protein>
<dbReference type="Gene3D" id="2.180.10.10">
    <property type="entry name" value="RHS repeat-associated core"/>
    <property type="match status" value="2"/>
</dbReference>
<keyword evidence="2" id="KW-1133">Transmembrane helix</keyword>
<dbReference type="InterPro" id="IPR050708">
    <property type="entry name" value="T6SS_VgrG/RHS"/>
</dbReference>
<organism evidence="4 5">
    <name type="scientific">Glycomyces rutgersensis</name>
    <dbReference type="NCBI Taxonomy" id="58115"/>
    <lineage>
        <taxon>Bacteria</taxon>
        <taxon>Bacillati</taxon>
        <taxon>Actinomycetota</taxon>
        <taxon>Actinomycetes</taxon>
        <taxon>Glycomycetales</taxon>
        <taxon>Glycomycetaceae</taxon>
        <taxon>Glycomyces</taxon>
    </lineage>
</organism>
<feature type="region of interest" description="Disordered" evidence="1">
    <location>
        <begin position="311"/>
        <end position="334"/>
    </location>
</feature>
<reference evidence="4 5" key="1">
    <citation type="journal article" date="2019" name="Int. J. Syst. Evol. Microbiol.">
        <title>The Global Catalogue of Microorganisms (GCM) 10K type strain sequencing project: providing services to taxonomists for standard genome sequencing and annotation.</title>
        <authorList>
            <consortium name="The Broad Institute Genomics Platform"/>
            <consortium name="The Broad Institute Genome Sequencing Center for Infectious Disease"/>
            <person name="Wu L."/>
            <person name="Ma J."/>
        </authorList>
    </citation>
    <scope>NUCLEOTIDE SEQUENCE [LARGE SCALE GENOMIC DNA]</scope>
    <source>
        <strain evidence="4 5">JCM 6238</strain>
    </source>
</reference>
<name>A0ABN3F6H6_9ACTN</name>
<feature type="compositionally biased region" description="Polar residues" evidence="1">
    <location>
        <begin position="1642"/>
        <end position="1660"/>
    </location>
</feature>
<feature type="compositionally biased region" description="Basic and acidic residues" evidence="1">
    <location>
        <begin position="1"/>
        <end position="17"/>
    </location>
</feature>
<keyword evidence="2" id="KW-0812">Transmembrane</keyword>
<dbReference type="Proteomes" id="UP001501584">
    <property type="component" value="Unassembled WGS sequence"/>
</dbReference>
<dbReference type="CDD" id="cd00081">
    <property type="entry name" value="Hint"/>
    <property type="match status" value="1"/>
</dbReference>
<dbReference type="InterPro" id="IPR030934">
    <property type="entry name" value="Intein_C"/>
</dbReference>
<dbReference type="NCBIfam" id="TIGR03696">
    <property type="entry name" value="Rhs_assc_core"/>
    <property type="match status" value="1"/>
</dbReference>
<feature type="compositionally biased region" description="Polar residues" evidence="1">
    <location>
        <begin position="311"/>
        <end position="325"/>
    </location>
</feature>
<evidence type="ECO:0000313" key="4">
    <source>
        <dbReference type="EMBL" id="GAA2316602.1"/>
    </source>
</evidence>
<accession>A0ABN3F6H6</accession>
<evidence type="ECO:0000256" key="1">
    <source>
        <dbReference type="SAM" id="MobiDB-lite"/>
    </source>
</evidence>
<evidence type="ECO:0000259" key="3">
    <source>
        <dbReference type="SMART" id="SM00306"/>
    </source>
</evidence>
<evidence type="ECO:0000313" key="5">
    <source>
        <dbReference type="Proteomes" id="UP001501584"/>
    </source>
</evidence>
<evidence type="ECO:0000256" key="2">
    <source>
        <dbReference type="SAM" id="Phobius"/>
    </source>
</evidence>
<dbReference type="Pfam" id="PF05593">
    <property type="entry name" value="RHS_repeat"/>
    <property type="match status" value="1"/>
</dbReference>
<dbReference type="SUPFAM" id="SSF51294">
    <property type="entry name" value="Hedgehog/intein (Hint) domain"/>
    <property type="match status" value="1"/>
</dbReference>
<dbReference type="PROSITE" id="PS50818">
    <property type="entry name" value="INTEIN_C_TER"/>
    <property type="match status" value="1"/>
</dbReference>
<dbReference type="InterPro" id="IPR031325">
    <property type="entry name" value="RHS_repeat"/>
</dbReference>
<comment type="caution">
    <text evidence="4">The sequence shown here is derived from an EMBL/GenBank/DDBJ whole genome shotgun (WGS) entry which is preliminary data.</text>
</comment>
<gene>
    <name evidence="4" type="ORF">GCM10010403_01780</name>
</gene>
<dbReference type="Gene3D" id="2.170.16.10">
    <property type="entry name" value="Hedgehog/Intein (Hint) domain"/>
    <property type="match status" value="1"/>
</dbReference>
<feature type="region of interest" description="Disordered" evidence="1">
    <location>
        <begin position="1641"/>
        <end position="1677"/>
    </location>
</feature>
<dbReference type="PANTHER" id="PTHR32305:SF17">
    <property type="entry name" value="TRNA NUCLEASE WAPA"/>
    <property type="match status" value="1"/>
</dbReference>
<feature type="region of interest" description="Disordered" evidence="1">
    <location>
        <begin position="1"/>
        <end position="22"/>
    </location>
</feature>
<dbReference type="InterPro" id="IPR006530">
    <property type="entry name" value="YD"/>
</dbReference>